<dbReference type="GO" id="GO:0031145">
    <property type="term" value="P:anaphase-promoting complex-dependent catabolic process"/>
    <property type="evidence" value="ECO:0007669"/>
    <property type="project" value="TreeGrafter"/>
</dbReference>
<protein>
    <submittedName>
        <fullName evidence="7">Anaphase-promoting complex subunit Apc1</fullName>
    </submittedName>
</protein>
<proteinExistence type="inferred from homology"/>
<dbReference type="GO" id="GO:0070979">
    <property type="term" value="P:protein K11-linked ubiquitination"/>
    <property type="evidence" value="ECO:0007669"/>
    <property type="project" value="TreeGrafter"/>
</dbReference>
<feature type="domain" description="Anaphase-promoting complex subunit 1 middle" evidence="6">
    <location>
        <begin position="480"/>
        <end position="603"/>
    </location>
</feature>
<dbReference type="Pfam" id="PF20518">
    <property type="entry name" value="Apc1_MidN"/>
    <property type="match status" value="1"/>
</dbReference>
<dbReference type="GO" id="GO:0051301">
    <property type="term" value="P:cell division"/>
    <property type="evidence" value="ECO:0007669"/>
    <property type="project" value="UniProtKB-KW"/>
</dbReference>
<dbReference type="GO" id="GO:0060090">
    <property type="term" value="F:molecular adaptor activity"/>
    <property type="evidence" value="ECO:0007669"/>
    <property type="project" value="TreeGrafter"/>
</dbReference>
<dbReference type="InterPro" id="IPR046794">
    <property type="entry name" value="Apc1_MidN"/>
</dbReference>
<comment type="similarity">
    <text evidence="1">Belongs to the APC1 family.</text>
</comment>
<evidence type="ECO:0000259" key="5">
    <source>
        <dbReference type="Pfam" id="PF12859"/>
    </source>
</evidence>
<keyword evidence="4" id="KW-0131">Cell cycle</keyword>
<name>A0AAW2ZMW3_9EUKA</name>
<dbReference type="PANTHER" id="PTHR12827">
    <property type="entry name" value="MEIOTIC CHECKPOINT REGULATOR TSG24 FAMILY MEMBER"/>
    <property type="match status" value="1"/>
</dbReference>
<accession>A0AAW2ZMW3</accession>
<comment type="caution">
    <text evidence="7">The sequence shown here is derived from an EMBL/GenBank/DDBJ whole genome shotgun (WGS) entry which is preliminary data.</text>
</comment>
<dbReference type="InterPro" id="IPR011989">
    <property type="entry name" value="ARM-like"/>
</dbReference>
<organism evidence="7 8">
    <name type="scientific">Acrasis kona</name>
    <dbReference type="NCBI Taxonomy" id="1008807"/>
    <lineage>
        <taxon>Eukaryota</taxon>
        <taxon>Discoba</taxon>
        <taxon>Heterolobosea</taxon>
        <taxon>Tetramitia</taxon>
        <taxon>Eutetramitia</taxon>
        <taxon>Acrasidae</taxon>
        <taxon>Acrasis</taxon>
    </lineage>
</organism>
<evidence type="ECO:0000256" key="2">
    <source>
        <dbReference type="ARBA" id="ARBA00022618"/>
    </source>
</evidence>
<feature type="domain" description="Anaphase-promoting complex subunit 1 N-terminal" evidence="5">
    <location>
        <begin position="29"/>
        <end position="121"/>
    </location>
</feature>
<dbReference type="Pfam" id="PF12859">
    <property type="entry name" value="ANAPC1"/>
    <property type="match status" value="1"/>
</dbReference>
<evidence type="ECO:0000256" key="4">
    <source>
        <dbReference type="ARBA" id="ARBA00023306"/>
    </source>
</evidence>
<evidence type="ECO:0000256" key="1">
    <source>
        <dbReference type="ARBA" id="ARBA00010547"/>
    </source>
</evidence>
<dbReference type="EMBL" id="JAOPGA020001632">
    <property type="protein sequence ID" value="KAL0490041.1"/>
    <property type="molecule type" value="Genomic_DNA"/>
</dbReference>
<dbReference type="PANTHER" id="PTHR12827:SF3">
    <property type="entry name" value="ANAPHASE-PROMOTING COMPLEX SUBUNIT 1"/>
    <property type="match status" value="1"/>
</dbReference>
<keyword evidence="2" id="KW-0132">Cell division</keyword>
<evidence type="ECO:0000313" key="7">
    <source>
        <dbReference type="EMBL" id="KAL0490041.1"/>
    </source>
</evidence>
<dbReference type="Gene3D" id="1.25.10.10">
    <property type="entry name" value="Leucine-rich Repeat Variant"/>
    <property type="match status" value="2"/>
</dbReference>
<gene>
    <name evidence="7" type="ORF">AKO1_009415</name>
</gene>
<keyword evidence="3" id="KW-0498">Mitosis</keyword>
<keyword evidence="8" id="KW-1185">Reference proteome</keyword>
<dbReference type="InterPro" id="IPR024990">
    <property type="entry name" value="Apc1"/>
</dbReference>
<evidence type="ECO:0000259" key="6">
    <source>
        <dbReference type="Pfam" id="PF20518"/>
    </source>
</evidence>
<dbReference type="GO" id="GO:0007091">
    <property type="term" value="P:metaphase/anaphase transition of mitotic cell cycle"/>
    <property type="evidence" value="ECO:0007669"/>
    <property type="project" value="TreeGrafter"/>
</dbReference>
<reference evidence="7 8" key="1">
    <citation type="submission" date="2024-03" db="EMBL/GenBank/DDBJ databases">
        <title>The Acrasis kona genome and developmental transcriptomes reveal deep origins of eukaryotic multicellular pathways.</title>
        <authorList>
            <person name="Sheikh S."/>
            <person name="Fu C.-J."/>
            <person name="Brown M.W."/>
            <person name="Baldauf S.L."/>
        </authorList>
    </citation>
    <scope>NUCLEOTIDE SEQUENCE [LARGE SCALE GENOMIC DNA]</scope>
    <source>
        <strain evidence="7 8">ATCC MYA-3509</strain>
    </source>
</reference>
<evidence type="ECO:0000256" key="3">
    <source>
        <dbReference type="ARBA" id="ARBA00022776"/>
    </source>
</evidence>
<evidence type="ECO:0000313" key="8">
    <source>
        <dbReference type="Proteomes" id="UP001431209"/>
    </source>
</evidence>
<sequence length="1536" mass="174700">MPHLNAQPFVPFNHLSLNPKLIGISEYKENQISVTENAVLWSRGTVLHKSVTFETKVKDACLCRFKEAQNMGDCLCVLLDTTLQFYASNGDSMTIPIPFRIKRLWQIDDYILLERDKRPEEESGPALLSLLHPLEWCKPVAVVISHDNSPNISLDDSFFDEDDVEFLEDPEVTIVHVNKFVVAYSASRKKHMIYHVSVQRKEIFEEYRSFVETSFIDTSLCLNESSIIESFTSPIKPVHHSDNIDLEKIESDVYLNRVRTKGNKEALRNKKAQAVVLVDSDPLSLVFLKDNEAFIYDFNISEDNQYEMIYWGSHKGVTSMSTTKLESGILGSTSEPHTALVTLSNHVCIYLHAKHELCRFSFGVVSSLSFGGGEYINVTSDRTYRVSLSIKSSSPLVNDVFQVLHKTIPTQLFSTLVYDFIESCQGKPIDEWLVLEDVFKRLSGFKAAPVQLKSAWDRLNTTKPFRSDIILRTDHRIFRKYLHVILLSLQVLYETFKLNVLKCSQTSKLQSTLYGMSQVLGWTKYIEHYDREFGPIHLDFTLLNNEVDLNIEASGFILSHRELYLTGKIVPSIYRWLHEVMIFEHIEQFPIIMGRCNDSRIICRFYWLLSGKKNDVYSLKASDFENRRPSPEQLVIVAMIQEGIHSVNDLSHTPFGVTIPLRETIAKCRNIPPLDHVEADQKIQVMKLLSRQDLLEKESHSLGVKTNLYHIDSELPQQDDTLKQSTKTKTLINLLFDDDRLTLARQQLDTSEPITIKRQTLNMSEDQVGSFDPTDSEANPEQQSILHKLKLKLLSLPIGRGMLTMATEYMQPTDRLLIKPVALSTRLKRGRGFIHIDLSNVFNPHNSWVQVQLSQGVGHDFTEQPWCEFHNGVAAGMALNKNLLTSDWILYNRSKKPCGEHAGLLLAIGIQGWLILSQTEVFSYLQQKHEQTSVAIMIGLSCTRRSTEDSYITRSLTLHVPSLVLDNNLDIPITFSCAAFVGLGLLFQSSASSFITEVLMCEMTKISMGDASMRECYSLCAGMGIGLTNLSRGTKHGAPPGLPELNVKLLRYMLGGGRLEGEFSHPSNKDNPKIQESEKLVNVDVTGPGACVALMLTYLKTMNNMVASKFSISNTKYLLSYTRPLMALLRVLGYNLIMWDNICPTIDWVVDQVPDLVMSAVCPDLNRSEISDNEDILDHLQSIYINIICGCCLSLGFRYAGSQSERATKLVRHFSNLFEQYKTIKNNPLPRSLCDQALLICILSQSCILSGSGDADLVETINKARQKFMHGSEQEDLGYGFHMSLSMSIGLTFLGSGRCSLKTTNDSIAYLVMSLYPRFPMNSNDNKYHLQAVRHLYALASEPRLLETRDVTTNEILKVKVEIVTDCEVLVRTAPCLLPEIFESINVIDPMYYNISVNNLNCRLIKVKKRALGVDLDKDVVNLLPVSTSETMRLCDILNVRLISTYYKYLDRNKHDRLFSCTVIEPLILKIEREIDTKWKRKEYLNHRKIDKDLMLFLNYYNVPDVELLGKVKSARELMNYMPFTPIRILNKIINS</sequence>
<dbReference type="GO" id="GO:0005680">
    <property type="term" value="C:anaphase-promoting complex"/>
    <property type="evidence" value="ECO:0007669"/>
    <property type="project" value="InterPro"/>
</dbReference>
<dbReference type="InterPro" id="IPR049255">
    <property type="entry name" value="Apc1_N"/>
</dbReference>
<dbReference type="Proteomes" id="UP001431209">
    <property type="component" value="Unassembled WGS sequence"/>
</dbReference>